<dbReference type="EMBL" id="BPLF01000001">
    <property type="protein sequence ID" value="GIX62056.1"/>
    <property type="molecule type" value="Genomic_DNA"/>
</dbReference>
<name>A0AAV4LPN0_BABCB</name>
<organism evidence="1 2">
    <name type="scientific">Babesia caballi</name>
    <dbReference type="NCBI Taxonomy" id="5871"/>
    <lineage>
        <taxon>Eukaryota</taxon>
        <taxon>Sar</taxon>
        <taxon>Alveolata</taxon>
        <taxon>Apicomplexa</taxon>
        <taxon>Aconoidasida</taxon>
        <taxon>Piroplasmida</taxon>
        <taxon>Babesiidae</taxon>
        <taxon>Babesia</taxon>
    </lineage>
</organism>
<dbReference type="GeneID" id="94193537"/>
<evidence type="ECO:0000313" key="1">
    <source>
        <dbReference type="EMBL" id="GIX62056.1"/>
    </source>
</evidence>
<protein>
    <submittedName>
        <fullName evidence="1">DUF748 domain-containing protein</fullName>
    </submittedName>
</protein>
<gene>
    <name evidence="1" type="ORF">BcabD6B2_14910</name>
</gene>
<accession>A0AAV4LPN0</accession>
<sequence>MVSALVVRRGQPSVTEFASQEQNRKACIDKVNEAVRRAEVESLREVKSIGHRNNVCIGYWRKRGPESSAGRSLTASWTVNRWDDRCRSHALLTLARRALDDVVDAHDGLRGLGREADLRHLGLEALVDAQLEHVADVAALNVDAGVRLAGDVRRPELAYHVRGVKAAVGQDVLGQLQQRGAEGLNGEALLALNGLGLLEDGSRHLQLGAPAAADDLAVGNGLGEHGESVVQRPLGLIQDVARRATQNHGAGAAASAATESDQLVLADEDLLDLVAVAKGHALGGVERADNLAAQALGKALHAVKVRVLDGHDAGLLEELVGVVVDQLPVDEDVAAVAQNAVDLVLHLLLLALLQRAHGLEAVDVHLHAVDLHLVGVHGGVSDKHLAVRQGLGLAHADFLLQDEALLEVRVPQRAAGLLDDLDEAQVYVGRRVLQAAAVLLHVAAHAQQSVDGQAREVVLLHAQQLGRQRGRGDLKQVGLELMGVRNAGEGNFLEALARNLQGAAVAEADELWVDALLDQLLRVPEQLRSQHYHAGGAVPAGRILLHRDVDENAGGRVVEPHRLQNGRAVVRYHVLSARSLHVHGLQELVHALGAQRCLHQVAHRDGADEVLHTRGFTLVFLRPALQDIGGHFAVKLGRRHRVSFRRKVCLLRHPTLTRQRRVARIPRNTST</sequence>
<evidence type="ECO:0000313" key="2">
    <source>
        <dbReference type="Proteomes" id="UP001497744"/>
    </source>
</evidence>
<proteinExistence type="predicted"/>
<comment type="caution">
    <text evidence="1">The sequence shown here is derived from an EMBL/GenBank/DDBJ whole genome shotgun (WGS) entry which is preliminary data.</text>
</comment>
<keyword evidence="2" id="KW-1185">Reference proteome</keyword>
<dbReference type="Proteomes" id="UP001497744">
    <property type="component" value="Unassembled WGS sequence"/>
</dbReference>
<reference evidence="1 2" key="1">
    <citation type="submission" date="2021-06" db="EMBL/GenBank/DDBJ databases">
        <title>Genome sequence of Babesia caballi.</title>
        <authorList>
            <person name="Yamagishi J."/>
            <person name="Kidaka T."/>
            <person name="Ochi A."/>
        </authorList>
    </citation>
    <scope>NUCLEOTIDE SEQUENCE [LARGE SCALE GENOMIC DNA]</scope>
    <source>
        <strain evidence="1">USDA-D6B2</strain>
    </source>
</reference>
<dbReference type="AlphaFoldDB" id="A0AAV4LPN0"/>
<dbReference type="RefSeq" id="XP_067714125.1">
    <property type="nucleotide sequence ID" value="XM_067858024.1"/>
</dbReference>